<dbReference type="STRING" id="1111077.M1WHQ9"/>
<reference evidence="2 3" key="1">
    <citation type="journal article" date="2013" name="PLoS Genet.">
        <title>Plant-symbiotic fungi as chemical engineers: Multi-genome analysis of the Clavicipitaceae reveals dynamics of alkaloid loci.</title>
        <authorList>
            <person name="Schardl C.L."/>
            <person name="Young C.A."/>
            <person name="Hesse U."/>
            <person name="Amyotte S.G."/>
            <person name="Andreeva K."/>
            <person name="Calie P.J."/>
            <person name="Fleetwood D.J."/>
            <person name="Haws D.C."/>
            <person name="Moore N."/>
            <person name="Oeser B."/>
            <person name="Panaccione D.G."/>
            <person name="Schweri K.K."/>
            <person name="Voisey C.R."/>
            <person name="Farman M.L."/>
            <person name="Jaromczyk J.W."/>
            <person name="Roe B.A."/>
            <person name="O'Sullivan D.M."/>
            <person name="Scott B."/>
            <person name="Tudzynski P."/>
            <person name="An Z."/>
            <person name="Arnaoudova E.G."/>
            <person name="Bullock C.T."/>
            <person name="Charlton N.D."/>
            <person name="Chen L."/>
            <person name="Cox M."/>
            <person name="Dinkins R.D."/>
            <person name="Florea S."/>
            <person name="Glenn A.E."/>
            <person name="Gordon A."/>
            <person name="Gueldener U."/>
            <person name="Harris D.R."/>
            <person name="Hollin W."/>
            <person name="Jaromczyk J."/>
            <person name="Johnson R.D."/>
            <person name="Khan A.K."/>
            <person name="Leistner E."/>
            <person name="Leuchtmann A."/>
            <person name="Li C."/>
            <person name="Liu J."/>
            <person name="Liu J."/>
            <person name="Liu M."/>
            <person name="Mace W."/>
            <person name="Machado C."/>
            <person name="Nagabhyru P."/>
            <person name="Pan J."/>
            <person name="Schmid J."/>
            <person name="Sugawara K."/>
            <person name="Steiner U."/>
            <person name="Takach J.E."/>
            <person name="Tanaka E."/>
            <person name="Webb J.S."/>
            <person name="Wilson E.V."/>
            <person name="Wiseman J.L."/>
            <person name="Yoshida R."/>
            <person name="Zeng Z."/>
        </authorList>
    </citation>
    <scope>NUCLEOTIDE SEQUENCE [LARGE SCALE GENOMIC DNA]</scope>
    <source>
        <strain evidence="2 3">20.1</strain>
    </source>
</reference>
<dbReference type="InterPro" id="IPR011990">
    <property type="entry name" value="TPR-like_helical_dom_sf"/>
</dbReference>
<evidence type="ECO:0000259" key="1">
    <source>
        <dbReference type="Pfam" id="PF12937"/>
    </source>
</evidence>
<dbReference type="OrthoDB" id="2254954at2759"/>
<dbReference type="SUPFAM" id="SSF81383">
    <property type="entry name" value="F-box domain"/>
    <property type="match status" value="1"/>
</dbReference>
<keyword evidence="3" id="KW-1185">Reference proteome</keyword>
<sequence>MADLIGYGRQFYATKNYKVALLFFTKVMTSCACARGVERERCTCKNFEKVAAQGGSIFREAMYTCHCDVGTMFSKCDDVYHIQALDFRAATFEALGELDHAMKDAEWILELAPRLPDGYLRVGKIARLKNNDEYAWKMYTAGIEANKESSVDSSPKLQQHHDARKHRNGCFFKQDPISLLAELVTDIFSYLKWTEILPCRRVCKQWMRTLTSPLHGPLWRNLIFPDKDNYDIKPKGSPYLPLLKKISSWAGNGGFRKIVIPRVLDLTQDEFTLLLKESPSLEHLEVLTLIDLSFPSEEKIWNQLRHVTIDDYFNSLNHNTMDLSGEFPYRFLQNAASSLENLTFTGIPQQWYYSEPLIPHLPKVKCLRIGGWWDNVTLFPMFPLSIAFPRIEQLWIGPQLPNLDMGPVALWRDKWEGVWPHLKVLIFDASSVDDVNKIPVSGLRQLMCLNRGTSLLHLAFIHFYLDSDEQMHDIFGNDHDTLAHSDVARHSDFRNLRSVRSDSGMWILPDRARTLLSNSIEDRQLTSFDIVFPERFFRSLPEDSSVCHLKGYDWLRGSPSIHTLGFFGFLFPLNPQSDEDLPLPQFLATFPNLRTLRLNNFYYRNHQNEFASLILAIMSVTHLKTIWIYQHSFRRRSKAMRKVRIAAQSKGVQISLAGDYGLQQWPMKLGS</sequence>
<dbReference type="Gene3D" id="1.25.40.10">
    <property type="entry name" value="Tetratricopeptide repeat domain"/>
    <property type="match status" value="1"/>
</dbReference>
<evidence type="ECO:0000313" key="3">
    <source>
        <dbReference type="Proteomes" id="UP000016801"/>
    </source>
</evidence>
<gene>
    <name evidence="2" type="ORF">CPUR_07083</name>
</gene>
<dbReference type="InterPro" id="IPR001810">
    <property type="entry name" value="F-box_dom"/>
</dbReference>
<dbReference type="AlphaFoldDB" id="M1WHQ9"/>
<comment type="caution">
    <text evidence="2">The sequence shown here is derived from an EMBL/GenBank/DDBJ whole genome shotgun (WGS) entry which is preliminary data.</text>
</comment>
<dbReference type="Pfam" id="PF12937">
    <property type="entry name" value="F-box-like"/>
    <property type="match status" value="1"/>
</dbReference>
<name>M1WHQ9_CLAP2</name>
<dbReference type="eggNOG" id="ENOG502S69X">
    <property type="taxonomic scope" value="Eukaryota"/>
</dbReference>
<evidence type="ECO:0000313" key="2">
    <source>
        <dbReference type="EMBL" id="CCE33159.1"/>
    </source>
</evidence>
<dbReference type="HOGENOM" id="CLU_010622_0_0_1"/>
<dbReference type="Gene3D" id="1.20.1280.50">
    <property type="match status" value="1"/>
</dbReference>
<dbReference type="InterPro" id="IPR036047">
    <property type="entry name" value="F-box-like_dom_sf"/>
</dbReference>
<dbReference type="Proteomes" id="UP000016801">
    <property type="component" value="Unassembled WGS sequence"/>
</dbReference>
<dbReference type="EMBL" id="CAGA01000052">
    <property type="protein sequence ID" value="CCE33159.1"/>
    <property type="molecule type" value="Genomic_DNA"/>
</dbReference>
<organism evidence="2 3">
    <name type="scientific">Claviceps purpurea (strain 20.1)</name>
    <name type="common">Ergot fungus</name>
    <name type="synonym">Sphacelia segetum</name>
    <dbReference type="NCBI Taxonomy" id="1111077"/>
    <lineage>
        <taxon>Eukaryota</taxon>
        <taxon>Fungi</taxon>
        <taxon>Dikarya</taxon>
        <taxon>Ascomycota</taxon>
        <taxon>Pezizomycotina</taxon>
        <taxon>Sordariomycetes</taxon>
        <taxon>Hypocreomycetidae</taxon>
        <taxon>Hypocreales</taxon>
        <taxon>Clavicipitaceae</taxon>
        <taxon>Claviceps</taxon>
    </lineage>
</organism>
<accession>M1WHQ9</accession>
<dbReference type="VEuPathDB" id="FungiDB:CPUR_07083"/>
<protein>
    <recommendedName>
        <fullName evidence="1">F-box domain-containing protein</fullName>
    </recommendedName>
</protein>
<proteinExistence type="predicted"/>
<dbReference type="SUPFAM" id="SSF48452">
    <property type="entry name" value="TPR-like"/>
    <property type="match status" value="1"/>
</dbReference>
<feature type="domain" description="F-box" evidence="1">
    <location>
        <begin position="182"/>
        <end position="222"/>
    </location>
</feature>